<proteinExistence type="predicted"/>
<dbReference type="Proteomes" id="UP001383192">
    <property type="component" value="Unassembled WGS sequence"/>
</dbReference>
<protein>
    <submittedName>
        <fullName evidence="2">Uncharacterized protein</fullName>
    </submittedName>
</protein>
<feature type="region of interest" description="Disordered" evidence="1">
    <location>
        <begin position="107"/>
        <end position="159"/>
    </location>
</feature>
<gene>
    <name evidence="2" type="ORF">VNI00_008090</name>
</gene>
<dbReference type="AlphaFoldDB" id="A0AAW0D0Y2"/>
<evidence type="ECO:0000313" key="3">
    <source>
        <dbReference type="Proteomes" id="UP001383192"/>
    </source>
</evidence>
<accession>A0AAW0D0Y2</accession>
<keyword evidence="3" id="KW-1185">Reference proteome</keyword>
<dbReference type="EMBL" id="JAYKXP010000027">
    <property type="protein sequence ID" value="KAK7043924.1"/>
    <property type="molecule type" value="Genomic_DNA"/>
</dbReference>
<reference evidence="2 3" key="1">
    <citation type="submission" date="2024-01" db="EMBL/GenBank/DDBJ databases">
        <title>A draft genome for a cacao thread blight-causing isolate of Paramarasmius palmivorus.</title>
        <authorList>
            <person name="Baruah I.K."/>
            <person name="Bukari Y."/>
            <person name="Amoako-Attah I."/>
            <person name="Meinhardt L.W."/>
            <person name="Bailey B.A."/>
            <person name="Cohen S.P."/>
        </authorList>
    </citation>
    <scope>NUCLEOTIDE SEQUENCE [LARGE SCALE GENOMIC DNA]</scope>
    <source>
        <strain evidence="2 3">GH-12</strain>
    </source>
</reference>
<evidence type="ECO:0000256" key="1">
    <source>
        <dbReference type="SAM" id="MobiDB-lite"/>
    </source>
</evidence>
<name>A0AAW0D0Y2_9AGAR</name>
<feature type="compositionally biased region" description="Polar residues" evidence="1">
    <location>
        <begin position="128"/>
        <end position="137"/>
    </location>
</feature>
<sequence>MLSLQDISTSGDPNIDLEPFAPVEKDDSWAAMEFARFEWLFGLEHHGFPFESEQNVVTVSKDTSSLIRENVLRLTPMKDVIEKGLDIIQHNRNARLSERRGLHFAPKMASSTKRKRSHSIPSCDGDQETASSSTGTYASDIPSSDDDEESLMPLGDDKGDDFELDVESWAWKVIPRDVVG</sequence>
<organism evidence="2 3">
    <name type="scientific">Paramarasmius palmivorus</name>
    <dbReference type="NCBI Taxonomy" id="297713"/>
    <lineage>
        <taxon>Eukaryota</taxon>
        <taxon>Fungi</taxon>
        <taxon>Dikarya</taxon>
        <taxon>Basidiomycota</taxon>
        <taxon>Agaricomycotina</taxon>
        <taxon>Agaricomycetes</taxon>
        <taxon>Agaricomycetidae</taxon>
        <taxon>Agaricales</taxon>
        <taxon>Marasmiineae</taxon>
        <taxon>Marasmiaceae</taxon>
        <taxon>Paramarasmius</taxon>
    </lineage>
</organism>
<evidence type="ECO:0000313" key="2">
    <source>
        <dbReference type="EMBL" id="KAK7043924.1"/>
    </source>
</evidence>
<comment type="caution">
    <text evidence="2">The sequence shown here is derived from an EMBL/GenBank/DDBJ whole genome shotgun (WGS) entry which is preliminary data.</text>
</comment>